<evidence type="ECO:0000256" key="6">
    <source>
        <dbReference type="ARBA" id="ARBA00022840"/>
    </source>
</evidence>
<dbReference type="CDD" id="cd03216">
    <property type="entry name" value="ABC_Carb_Monos_I"/>
    <property type="match status" value="1"/>
</dbReference>
<dbReference type="EMBL" id="QGUI01000119">
    <property type="protein sequence ID" value="PZM99958.1"/>
    <property type="molecule type" value="Genomic_DNA"/>
</dbReference>
<keyword evidence="6 10" id="KW-0067">ATP-binding</keyword>
<evidence type="ECO:0000256" key="8">
    <source>
        <dbReference type="ARBA" id="ARBA00023136"/>
    </source>
</evidence>
<keyword evidence="3" id="KW-1003">Cell membrane</keyword>
<keyword evidence="8" id="KW-0472">Membrane</keyword>
<keyword evidence="4" id="KW-0677">Repeat</keyword>
<dbReference type="GO" id="GO:0016887">
    <property type="term" value="F:ATP hydrolysis activity"/>
    <property type="evidence" value="ECO:0007669"/>
    <property type="project" value="InterPro"/>
</dbReference>
<evidence type="ECO:0000313" key="10">
    <source>
        <dbReference type="EMBL" id="PZM99958.1"/>
    </source>
</evidence>
<organism evidence="10">
    <name type="scientific">Thermocrispum agreste</name>
    <dbReference type="NCBI Taxonomy" id="37925"/>
    <lineage>
        <taxon>Bacteria</taxon>
        <taxon>Bacillati</taxon>
        <taxon>Actinomycetota</taxon>
        <taxon>Actinomycetes</taxon>
        <taxon>Pseudonocardiales</taxon>
        <taxon>Pseudonocardiaceae</taxon>
        <taxon>Thermocrispum</taxon>
    </lineage>
</organism>
<dbReference type="InterPro" id="IPR027417">
    <property type="entry name" value="P-loop_NTPase"/>
</dbReference>
<dbReference type="InterPro" id="IPR003593">
    <property type="entry name" value="AAA+_ATPase"/>
</dbReference>
<dbReference type="Gene3D" id="3.40.50.300">
    <property type="entry name" value="P-loop containing nucleotide triphosphate hydrolases"/>
    <property type="match status" value="2"/>
</dbReference>
<dbReference type="SMART" id="SM00382">
    <property type="entry name" value="AAA"/>
    <property type="match status" value="2"/>
</dbReference>
<comment type="subcellular location">
    <subcellularLocation>
        <location evidence="1">Cell membrane</location>
        <topology evidence="1">Peripheral membrane protein</topology>
    </subcellularLocation>
</comment>
<dbReference type="STRING" id="1111738.GCA_000427905_03600"/>
<dbReference type="InterPro" id="IPR050107">
    <property type="entry name" value="ABC_carbohydrate_import_ATPase"/>
</dbReference>
<dbReference type="GO" id="GO:0005524">
    <property type="term" value="F:ATP binding"/>
    <property type="evidence" value="ECO:0007669"/>
    <property type="project" value="UniProtKB-KW"/>
</dbReference>
<proteinExistence type="predicted"/>
<keyword evidence="7" id="KW-1278">Translocase</keyword>
<dbReference type="SUPFAM" id="SSF52540">
    <property type="entry name" value="P-loop containing nucleoside triphosphate hydrolases"/>
    <property type="match status" value="2"/>
</dbReference>
<dbReference type="PANTHER" id="PTHR43790:SF4">
    <property type="entry name" value="GUANOSINE IMPORT ATP-BINDING PROTEIN NUPO"/>
    <property type="match status" value="1"/>
</dbReference>
<sequence>MAPPPQARARKENHDHCGAGQGTVKLELRGITKRFGSLVANDHIDLVVEPGEIHCLLGENGAGKSTLMNVIYGLLQPDEGEVLVDGKPLSCNSPSEAMAAGIGMVHQHFMLVPVFTVAENVMLGAEPVRTGGLLDLETARRRVREISEKFGFDVDPDAVVEDLPVGVQQRVEIIKALVRDARVLILDEPTAVLTPQETDELIEIMRQLKANGTSIVFITHKLREVRAVADRITVLRHGKVVGEADPSAEEAELASLMVGRAVTLAVDKQPPNVGDVVLDVDGLTVVDDRDYVVVDDVSFDVRAGEVLAIAGVQGNGQTEVTEAILGLLPKATGSVKLDGKELLGRSVRQVLRAGVGFVPEDRKVDGLVGDFSVADNLVLDLHDQPPFAAGPLFKPSAVQANAAERIAEFDIRTGSAATLAKTLSGGNQQKVVIARELSRPLRLLIAAQPTRGLDVGSIEFVHKRIIAERDKGTAVLIVSTELDEVSALADRVLVMYRGKVVGIVPGDTDRDVLGLMMAGVPPQEADKQAEEHPTLIEHADELLTKQDEDEK</sequence>
<dbReference type="InterPro" id="IPR003439">
    <property type="entry name" value="ABC_transporter-like_ATP-bd"/>
</dbReference>
<dbReference type="Pfam" id="PF00005">
    <property type="entry name" value="ABC_tran"/>
    <property type="match status" value="2"/>
</dbReference>
<evidence type="ECO:0000256" key="4">
    <source>
        <dbReference type="ARBA" id="ARBA00022737"/>
    </source>
</evidence>
<evidence type="ECO:0000256" key="1">
    <source>
        <dbReference type="ARBA" id="ARBA00004202"/>
    </source>
</evidence>
<gene>
    <name evidence="10" type="ORF">DIU77_04610</name>
</gene>
<dbReference type="CDD" id="cd03215">
    <property type="entry name" value="ABC_Carb_Monos_II"/>
    <property type="match status" value="1"/>
</dbReference>
<keyword evidence="2" id="KW-0813">Transport</keyword>
<protein>
    <submittedName>
        <fullName evidence="10">ABC transporter ATP-binding protein</fullName>
    </submittedName>
</protein>
<name>A0A2W4JNW8_9PSEU</name>
<dbReference type="PROSITE" id="PS50893">
    <property type="entry name" value="ABC_TRANSPORTER_2"/>
    <property type="match status" value="2"/>
</dbReference>
<accession>A0A2W4JNW8</accession>
<evidence type="ECO:0000256" key="3">
    <source>
        <dbReference type="ARBA" id="ARBA00022475"/>
    </source>
</evidence>
<evidence type="ECO:0000259" key="9">
    <source>
        <dbReference type="PROSITE" id="PS50893"/>
    </source>
</evidence>
<feature type="domain" description="ABC transporter" evidence="9">
    <location>
        <begin position="26"/>
        <end position="262"/>
    </location>
</feature>
<keyword evidence="5" id="KW-0547">Nucleotide-binding</keyword>
<comment type="caution">
    <text evidence="10">The sequence shown here is derived from an EMBL/GenBank/DDBJ whole genome shotgun (WGS) entry which is preliminary data.</text>
</comment>
<feature type="domain" description="ABC transporter" evidence="9">
    <location>
        <begin position="278"/>
        <end position="522"/>
    </location>
</feature>
<dbReference type="GO" id="GO:0005886">
    <property type="term" value="C:plasma membrane"/>
    <property type="evidence" value="ECO:0007669"/>
    <property type="project" value="UniProtKB-SubCell"/>
</dbReference>
<reference evidence="10" key="1">
    <citation type="submission" date="2018-05" db="EMBL/GenBank/DDBJ databases">
        <authorList>
            <person name="Lanie J.A."/>
            <person name="Ng W.-L."/>
            <person name="Kazmierczak K.M."/>
            <person name="Andrzejewski T.M."/>
            <person name="Davidsen T.M."/>
            <person name="Wayne K.J."/>
            <person name="Tettelin H."/>
            <person name="Glass J.I."/>
            <person name="Rusch D."/>
            <person name="Podicherti R."/>
            <person name="Tsui H.-C.T."/>
            <person name="Winkler M.E."/>
        </authorList>
    </citation>
    <scope>NUCLEOTIDE SEQUENCE</scope>
    <source>
        <strain evidence="10">ZC4RG45</strain>
    </source>
</reference>
<dbReference type="FunFam" id="3.40.50.300:FF:000127">
    <property type="entry name" value="Ribose import ATP-binding protein RbsA"/>
    <property type="match status" value="1"/>
</dbReference>
<evidence type="ECO:0000256" key="7">
    <source>
        <dbReference type="ARBA" id="ARBA00022967"/>
    </source>
</evidence>
<evidence type="ECO:0000256" key="5">
    <source>
        <dbReference type="ARBA" id="ARBA00022741"/>
    </source>
</evidence>
<dbReference type="InterPro" id="IPR017871">
    <property type="entry name" value="ABC_transporter-like_CS"/>
</dbReference>
<dbReference type="PANTHER" id="PTHR43790">
    <property type="entry name" value="CARBOHYDRATE TRANSPORT ATP-BINDING PROTEIN MG119-RELATED"/>
    <property type="match status" value="1"/>
</dbReference>
<evidence type="ECO:0000256" key="2">
    <source>
        <dbReference type="ARBA" id="ARBA00022448"/>
    </source>
</evidence>
<dbReference type="AlphaFoldDB" id="A0A2W4JNW8"/>
<dbReference type="PROSITE" id="PS00211">
    <property type="entry name" value="ABC_TRANSPORTER_1"/>
    <property type="match status" value="1"/>
</dbReference>